<feature type="transmembrane region" description="Helical" evidence="1">
    <location>
        <begin position="12"/>
        <end position="34"/>
    </location>
</feature>
<protein>
    <submittedName>
        <fullName evidence="2">Uncharacterized protein</fullName>
    </submittedName>
</protein>
<gene>
    <name evidence="2" type="ORF">FUAX_13150</name>
</gene>
<proteinExistence type="predicted"/>
<accession>A0AAU9CLF4</accession>
<reference evidence="2 3" key="1">
    <citation type="submission" date="2021-12" db="EMBL/GenBank/DDBJ databases">
        <title>Genome sequencing of bacteria with rrn-lacking chromosome and rrn-plasmid.</title>
        <authorList>
            <person name="Anda M."/>
            <person name="Iwasaki W."/>
        </authorList>
    </citation>
    <scope>NUCLEOTIDE SEQUENCE [LARGE SCALE GENOMIC DNA]</scope>
    <source>
        <strain evidence="2 3">DSM 100852</strain>
    </source>
</reference>
<evidence type="ECO:0000256" key="1">
    <source>
        <dbReference type="SAM" id="Phobius"/>
    </source>
</evidence>
<keyword evidence="1" id="KW-0812">Transmembrane</keyword>
<keyword evidence="3" id="KW-1185">Reference proteome</keyword>
<evidence type="ECO:0000313" key="3">
    <source>
        <dbReference type="Proteomes" id="UP001348817"/>
    </source>
</evidence>
<sequence length="52" mass="6239">MVEMVKRIEIPYLVEFIGSLCFCLFSHLVNLTYFKVRFVVSMLKVVFLDYEK</sequence>
<organism evidence="2 3">
    <name type="scientific">Fulvitalea axinellae</name>
    <dbReference type="NCBI Taxonomy" id="1182444"/>
    <lineage>
        <taxon>Bacteria</taxon>
        <taxon>Pseudomonadati</taxon>
        <taxon>Bacteroidota</taxon>
        <taxon>Cytophagia</taxon>
        <taxon>Cytophagales</taxon>
        <taxon>Persicobacteraceae</taxon>
        <taxon>Fulvitalea</taxon>
    </lineage>
</organism>
<dbReference type="AlphaFoldDB" id="A0AAU9CLF4"/>
<dbReference type="Proteomes" id="UP001348817">
    <property type="component" value="Chromosome"/>
</dbReference>
<name>A0AAU9CLF4_9BACT</name>
<keyword evidence="1" id="KW-1133">Transmembrane helix</keyword>
<dbReference type="KEGG" id="fax:FUAX_13150"/>
<keyword evidence="1" id="KW-0472">Membrane</keyword>
<dbReference type="EMBL" id="AP025314">
    <property type="protein sequence ID" value="BDD08883.1"/>
    <property type="molecule type" value="Genomic_DNA"/>
</dbReference>
<evidence type="ECO:0000313" key="2">
    <source>
        <dbReference type="EMBL" id="BDD08883.1"/>
    </source>
</evidence>